<gene>
    <name evidence="2" type="ORF">BT67DRAFT_434063</name>
</gene>
<evidence type="ECO:0000313" key="3">
    <source>
        <dbReference type="Proteomes" id="UP001304895"/>
    </source>
</evidence>
<reference evidence="2" key="1">
    <citation type="journal article" date="2023" name="Mol. Phylogenet. Evol.">
        <title>Genome-scale phylogeny and comparative genomics of the fungal order Sordariales.</title>
        <authorList>
            <person name="Hensen N."/>
            <person name="Bonometti L."/>
            <person name="Westerberg I."/>
            <person name="Brannstrom I.O."/>
            <person name="Guillou S."/>
            <person name="Cros-Aarteil S."/>
            <person name="Calhoun S."/>
            <person name="Haridas S."/>
            <person name="Kuo A."/>
            <person name="Mondo S."/>
            <person name="Pangilinan J."/>
            <person name="Riley R."/>
            <person name="LaButti K."/>
            <person name="Andreopoulos B."/>
            <person name="Lipzen A."/>
            <person name="Chen C."/>
            <person name="Yan M."/>
            <person name="Daum C."/>
            <person name="Ng V."/>
            <person name="Clum A."/>
            <person name="Steindorff A."/>
            <person name="Ohm R.A."/>
            <person name="Martin F."/>
            <person name="Silar P."/>
            <person name="Natvig D.O."/>
            <person name="Lalanne C."/>
            <person name="Gautier V."/>
            <person name="Ament-Velasquez S.L."/>
            <person name="Kruys A."/>
            <person name="Hutchinson M.I."/>
            <person name="Powell A.J."/>
            <person name="Barry K."/>
            <person name="Miller A.N."/>
            <person name="Grigoriev I.V."/>
            <person name="Debuchy R."/>
            <person name="Gladieux P."/>
            <person name="Hiltunen Thoren M."/>
            <person name="Johannesson H."/>
        </authorList>
    </citation>
    <scope>NUCLEOTIDE SEQUENCE</scope>
    <source>
        <strain evidence="2">CBS 123565</strain>
    </source>
</reference>
<dbReference type="AlphaFoldDB" id="A0AAN6UKJ1"/>
<sequence>MDEMKPELSRSTPTTSKPAASSMMLFPKTSRLLGSSVHVYARIVGRTIHIKPPANHLSQSSGKNHWSRYVPYIDLSSHQLSRSDLSSLKRKRPLAIFSFRLRPSSGDSGVANSRCAMMDGWLAGKGWLLNSSLCRRSWMTERGGLDDAFEQSSRYQQVPFLKDDEGMSKKTEYRHQNVAVVLSSLNGLKFAVRHTIRCHPHYYITVIHDQHEGRRAWKS</sequence>
<comment type="caution">
    <text evidence="2">The sequence shown here is derived from an EMBL/GenBank/DDBJ whole genome shotgun (WGS) entry which is preliminary data.</text>
</comment>
<reference evidence="2" key="2">
    <citation type="submission" date="2023-05" db="EMBL/GenBank/DDBJ databases">
        <authorList>
            <consortium name="Lawrence Berkeley National Laboratory"/>
            <person name="Steindorff A."/>
            <person name="Hensen N."/>
            <person name="Bonometti L."/>
            <person name="Westerberg I."/>
            <person name="Brannstrom I.O."/>
            <person name="Guillou S."/>
            <person name="Cros-Aarteil S."/>
            <person name="Calhoun S."/>
            <person name="Haridas S."/>
            <person name="Kuo A."/>
            <person name="Mondo S."/>
            <person name="Pangilinan J."/>
            <person name="Riley R."/>
            <person name="Labutti K."/>
            <person name="Andreopoulos B."/>
            <person name="Lipzen A."/>
            <person name="Chen C."/>
            <person name="Yanf M."/>
            <person name="Daum C."/>
            <person name="Ng V."/>
            <person name="Clum A."/>
            <person name="Ohm R."/>
            <person name="Martin F."/>
            <person name="Silar P."/>
            <person name="Natvig D."/>
            <person name="Lalanne C."/>
            <person name="Gautier V."/>
            <person name="Ament-Velasquez S.L."/>
            <person name="Kruys A."/>
            <person name="Hutchinson M.I."/>
            <person name="Powell A.J."/>
            <person name="Barry K."/>
            <person name="Miller A.N."/>
            <person name="Grigoriev I.V."/>
            <person name="Debuchy R."/>
            <person name="Gladieux P."/>
            <person name="Thoren M.H."/>
            <person name="Johannesson H."/>
        </authorList>
    </citation>
    <scope>NUCLEOTIDE SEQUENCE</scope>
    <source>
        <strain evidence="2">CBS 123565</strain>
    </source>
</reference>
<name>A0AAN6UKJ1_9PEZI</name>
<evidence type="ECO:0000313" key="2">
    <source>
        <dbReference type="EMBL" id="KAK4134608.1"/>
    </source>
</evidence>
<accession>A0AAN6UKJ1</accession>
<protein>
    <submittedName>
        <fullName evidence="2">Uncharacterized protein</fullName>
    </submittedName>
</protein>
<feature type="compositionally biased region" description="Low complexity" evidence="1">
    <location>
        <begin position="9"/>
        <end position="21"/>
    </location>
</feature>
<dbReference type="Proteomes" id="UP001304895">
    <property type="component" value="Unassembled WGS sequence"/>
</dbReference>
<organism evidence="2 3">
    <name type="scientific">Trichocladium antarcticum</name>
    <dbReference type="NCBI Taxonomy" id="1450529"/>
    <lineage>
        <taxon>Eukaryota</taxon>
        <taxon>Fungi</taxon>
        <taxon>Dikarya</taxon>
        <taxon>Ascomycota</taxon>
        <taxon>Pezizomycotina</taxon>
        <taxon>Sordariomycetes</taxon>
        <taxon>Sordariomycetidae</taxon>
        <taxon>Sordariales</taxon>
        <taxon>Chaetomiaceae</taxon>
        <taxon>Trichocladium</taxon>
    </lineage>
</organism>
<proteinExistence type="predicted"/>
<evidence type="ECO:0000256" key="1">
    <source>
        <dbReference type="SAM" id="MobiDB-lite"/>
    </source>
</evidence>
<feature type="region of interest" description="Disordered" evidence="1">
    <location>
        <begin position="1"/>
        <end position="21"/>
    </location>
</feature>
<dbReference type="EMBL" id="MU853408">
    <property type="protein sequence ID" value="KAK4134608.1"/>
    <property type="molecule type" value="Genomic_DNA"/>
</dbReference>
<keyword evidence="3" id="KW-1185">Reference proteome</keyword>